<dbReference type="EMBL" id="JAUKUC010000001">
    <property type="protein sequence ID" value="MDO1513415.1"/>
    <property type="molecule type" value="Genomic_DNA"/>
</dbReference>
<accession>A0ABT8RVC4</accession>
<organism evidence="2 3">
    <name type="scientific">Maribacter confluentis</name>
    <dbReference type="NCBI Taxonomy" id="1656093"/>
    <lineage>
        <taxon>Bacteria</taxon>
        <taxon>Pseudomonadati</taxon>
        <taxon>Bacteroidota</taxon>
        <taxon>Flavobacteriia</taxon>
        <taxon>Flavobacteriales</taxon>
        <taxon>Flavobacteriaceae</taxon>
        <taxon>Maribacter</taxon>
    </lineage>
</organism>
<reference evidence="2" key="2">
    <citation type="submission" date="2023-06" db="EMBL/GenBank/DDBJ databases">
        <authorList>
            <person name="Lucena T."/>
            <person name="Sun Q."/>
        </authorList>
    </citation>
    <scope>NUCLEOTIDE SEQUENCE</scope>
    <source>
        <strain evidence="2">CECT 8869</strain>
    </source>
</reference>
<gene>
    <name evidence="1" type="ORF">Q2T41_12180</name>
    <name evidence="2" type="ORF">Q2T41_19770</name>
</gene>
<dbReference type="RefSeq" id="WP_304436321.1">
    <property type="nucleotide sequence ID" value="NZ_JAUKUC010000001.1"/>
</dbReference>
<evidence type="ECO:0000313" key="3">
    <source>
        <dbReference type="Proteomes" id="UP001168579"/>
    </source>
</evidence>
<name>A0ABT8RVC4_9FLAO</name>
<evidence type="ECO:0000313" key="2">
    <source>
        <dbReference type="EMBL" id="MDO1514865.1"/>
    </source>
</evidence>
<dbReference type="EMBL" id="JAUKUC010000006">
    <property type="protein sequence ID" value="MDO1514865.1"/>
    <property type="molecule type" value="Genomic_DNA"/>
</dbReference>
<dbReference type="InterPro" id="IPR043129">
    <property type="entry name" value="ATPase_NBD"/>
</dbReference>
<proteinExistence type="predicted"/>
<evidence type="ECO:0000313" key="1">
    <source>
        <dbReference type="EMBL" id="MDO1513415.1"/>
    </source>
</evidence>
<keyword evidence="3" id="KW-1185">Reference proteome</keyword>
<dbReference type="Proteomes" id="UP001168579">
    <property type="component" value="Unassembled WGS sequence"/>
</dbReference>
<dbReference type="Gene3D" id="3.30.420.40">
    <property type="match status" value="1"/>
</dbReference>
<protein>
    <submittedName>
        <fullName evidence="2">Uncharacterized protein</fullName>
    </submittedName>
</protein>
<comment type="caution">
    <text evidence="2">The sequence shown here is derived from an EMBL/GenBank/DDBJ whole genome shotgun (WGS) entry which is preliminary data.</text>
</comment>
<sequence>MANVLQRPVTNIVISDVSARGAALIAGMGAEYWKEISDLPKA</sequence>
<reference evidence="2" key="1">
    <citation type="journal article" date="2014" name="Int. J. Syst. Evol. Microbiol.">
        <title>Complete genome of a new Firmicutes species belonging to the dominant human colonic microbiota ('Ruminococcus bicirculans') reveals two chromosomes and a selective capacity to utilize plant glucans.</title>
        <authorList>
            <consortium name="NISC Comparative Sequencing Program"/>
            <person name="Wegmann U."/>
            <person name="Louis P."/>
            <person name="Goesmann A."/>
            <person name="Henrissat B."/>
            <person name="Duncan S.H."/>
            <person name="Flint H.J."/>
        </authorList>
    </citation>
    <scope>NUCLEOTIDE SEQUENCE</scope>
    <source>
        <strain evidence="2">CECT 8869</strain>
    </source>
</reference>
<dbReference type="SUPFAM" id="SSF53067">
    <property type="entry name" value="Actin-like ATPase domain"/>
    <property type="match status" value="1"/>
</dbReference>